<dbReference type="PANTHER" id="PTHR35276">
    <property type="entry name" value="S-ADENOSYL-L-METHIONINE-DEPENDENT METHYLTRANSFERASES SUPERFAMILY PROTEIN"/>
    <property type="match status" value="1"/>
</dbReference>
<dbReference type="InterPro" id="IPR010719">
    <property type="entry name" value="MnmM_MeTrfase"/>
</dbReference>
<reference evidence="2" key="1">
    <citation type="submission" date="2016-01" db="EMBL/GenBank/DDBJ databases">
        <authorList>
            <person name="Mitreva M."/>
            <person name="Pepin K.H."/>
            <person name="Mihindukulasuriya K.A."/>
            <person name="Fulton R."/>
            <person name="Fronick C."/>
            <person name="O'Laughlin M."/>
            <person name="Miner T."/>
            <person name="Herter B."/>
            <person name="Rosa B.A."/>
            <person name="Cordes M."/>
            <person name="Tomlinson C."/>
            <person name="Wollam A."/>
            <person name="Palsikar V.B."/>
            <person name="Mardis E.R."/>
            <person name="Wilson R.K."/>
        </authorList>
    </citation>
    <scope>NUCLEOTIDE SEQUENCE [LARGE SCALE GENOMIC DNA]</scope>
    <source>
        <strain evidence="2">DNF00729</strain>
    </source>
</reference>
<organism evidence="1 2">
    <name type="scientific">Aedoeadaptatus coxii</name>
    <dbReference type="NCBI Taxonomy" id="755172"/>
    <lineage>
        <taxon>Bacteria</taxon>
        <taxon>Bacillati</taxon>
        <taxon>Bacillota</taxon>
        <taxon>Tissierellia</taxon>
        <taxon>Tissierellales</taxon>
        <taxon>Peptoniphilaceae</taxon>
        <taxon>Aedoeadaptatus</taxon>
    </lineage>
</organism>
<protein>
    <submittedName>
        <fullName evidence="1">Putative rRNA methylase</fullName>
    </submittedName>
</protein>
<dbReference type="CDD" id="cd02440">
    <property type="entry name" value="AdoMet_MTases"/>
    <property type="match status" value="1"/>
</dbReference>
<dbReference type="InterPro" id="IPR029063">
    <property type="entry name" value="SAM-dependent_MTases_sf"/>
</dbReference>
<keyword evidence="1" id="KW-0808">Transferase</keyword>
<dbReference type="Gene3D" id="3.40.50.150">
    <property type="entry name" value="Vaccinia Virus protein VP39"/>
    <property type="match status" value="1"/>
</dbReference>
<dbReference type="Pfam" id="PF06962">
    <property type="entry name" value="rRNA_methylase"/>
    <property type="match status" value="1"/>
</dbReference>
<name>A0A134ABP5_9FIRM</name>
<dbReference type="STRING" id="755172.HMPREF1863_01645"/>
<dbReference type="GO" id="GO:0032259">
    <property type="term" value="P:methylation"/>
    <property type="evidence" value="ECO:0007669"/>
    <property type="project" value="UniProtKB-KW"/>
</dbReference>
<dbReference type="SUPFAM" id="SSF53335">
    <property type="entry name" value="S-adenosyl-L-methionine-dependent methyltransferases"/>
    <property type="match status" value="1"/>
</dbReference>
<sequence>MEIIPGNAVRWSHLMAERILEEDSLAVDLTAGNGHDTLFLAEGAGRVVAMDIQEAAIISTNKRLEEHDIHNVKLICDSHEKIGHYVEIDTVDVFFMNLGYLPKGDKKNTTKWETTKTTLELILKSMKKHGLFSICVYPGHDEGARESRGLEEYCKKLNPREYRVTVVEFPNQQDDSPYWIGIERF</sequence>
<gene>
    <name evidence="1" type="ORF">HMPREF1863_01645</name>
</gene>
<comment type="caution">
    <text evidence="1">The sequence shown here is derived from an EMBL/GenBank/DDBJ whole genome shotgun (WGS) entry which is preliminary data.</text>
</comment>
<dbReference type="GO" id="GO:0008168">
    <property type="term" value="F:methyltransferase activity"/>
    <property type="evidence" value="ECO:0007669"/>
    <property type="project" value="UniProtKB-KW"/>
</dbReference>
<accession>A0A134ABP5</accession>
<keyword evidence="2" id="KW-1185">Reference proteome</keyword>
<dbReference type="RefSeq" id="WP_068369514.1">
    <property type="nucleotide sequence ID" value="NZ_CAMQER010000105.1"/>
</dbReference>
<keyword evidence="1" id="KW-0489">Methyltransferase</keyword>
<dbReference type="EMBL" id="LSDG01000045">
    <property type="protein sequence ID" value="KXB65137.1"/>
    <property type="molecule type" value="Genomic_DNA"/>
</dbReference>
<proteinExistence type="predicted"/>
<dbReference type="PATRIC" id="fig|755172.3.peg.1607"/>
<evidence type="ECO:0000313" key="2">
    <source>
        <dbReference type="Proteomes" id="UP000070442"/>
    </source>
</evidence>
<dbReference type="OrthoDB" id="9792989at2"/>
<dbReference type="AlphaFoldDB" id="A0A134ABP5"/>
<dbReference type="Proteomes" id="UP000070442">
    <property type="component" value="Unassembled WGS sequence"/>
</dbReference>
<evidence type="ECO:0000313" key="1">
    <source>
        <dbReference type="EMBL" id="KXB65137.1"/>
    </source>
</evidence>
<dbReference type="PANTHER" id="PTHR35276:SF1">
    <property type="entry name" value="TRNA (MNM(5)S(2)U34)-METHYLTRANSFERASE, CHLOROPLASTIC"/>
    <property type="match status" value="1"/>
</dbReference>